<dbReference type="PROSITE" id="PS50075">
    <property type="entry name" value="CARRIER"/>
    <property type="match status" value="1"/>
</dbReference>
<dbReference type="eggNOG" id="COG1020">
    <property type="taxonomic scope" value="Bacteria"/>
</dbReference>
<name>G5JUF5_9STRE</name>
<dbReference type="SUPFAM" id="SSF52777">
    <property type="entry name" value="CoA-dependent acyltransferases"/>
    <property type="match status" value="2"/>
</dbReference>
<evidence type="ECO:0000256" key="3">
    <source>
        <dbReference type="ARBA" id="ARBA00022553"/>
    </source>
</evidence>
<dbReference type="RefSeq" id="WP_003079678.1">
    <property type="nucleotide sequence ID" value="NZ_AEUW02000001.1"/>
</dbReference>
<dbReference type="InterPro" id="IPR010080">
    <property type="entry name" value="Thioester_reductase-like_dom"/>
</dbReference>
<dbReference type="InterPro" id="IPR036291">
    <property type="entry name" value="NAD(P)-bd_dom_sf"/>
</dbReference>
<dbReference type="Gene3D" id="3.30.559.10">
    <property type="entry name" value="Chloramphenicol acetyltransferase-like domain"/>
    <property type="match status" value="1"/>
</dbReference>
<protein>
    <submittedName>
        <fullName evidence="6">Linear gramicidin synthetase LgrD</fullName>
    </submittedName>
</protein>
<organism evidence="6 7">
    <name type="scientific">Streptococcus macacae NCTC 11558</name>
    <dbReference type="NCBI Taxonomy" id="764298"/>
    <lineage>
        <taxon>Bacteria</taxon>
        <taxon>Bacillati</taxon>
        <taxon>Bacillota</taxon>
        <taxon>Bacilli</taxon>
        <taxon>Lactobacillales</taxon>
        <taxon>Streptococcaceae</taxon>
        <taxon>Streptococcus</taxon>
    </lineage>
</organism>
<keyword evidence="7" id="KW-1185">Reference proteome</keyword>
<dbReference type="SUPFAM" id="SSF53335">
    <property type="entry name" value="S-adenosyl-L-methionine-dependent methyltransferases"/>
    <property type="match status" value="1"/>
</dbReference>
<dbReference type="EMBL" id="AEUW02000001">
    <property type="protein sequence ID" value="EHJ52051.1"/>
    <property type="molecule type" value="Genomic_DNA"/>
</dbReference>
<dbReference type="InterPro" id="IPR000873">
    <property type="entry name" value="AMP-dep_synth/lig_dom"/>
</dbReference>
<dbReference type="PROSITE" id="PS00455">
    <property type="entry name" value="AMP_BINDING"/>
    <property type="match status" value="1"/>
</dbReference>
<dbReference type="Pfam" id="PF13847">
    <property type="entry name" value="Methyltransf_31"/>
    <property type="match status" value="1"/>
</dbReference>
<dbReference type="PANTHER" id="PTHR44845:SF7">
    <property type="entry name" value="PLIPASTATIN SYNTHASE SUBUNIT D"/>
    <property type="match status" value="1"/>
</dbReference>
<dbReference type="InterPro" id="IPR020845">
    <property type="entry name" value="AMP-binding_CS"/>
</dbReference>
<dbReference type="InterPro" id="IPR001242">
    <property type="entry name" value="Condensation_dom"/>
</dbReference>
<dbReference type="Gene3D" id="3.30.300.30">
    <property type="match status" value="2"/>
</dbReference>
<dbReference type="Pfam" id="PF00550">
    <property type="entry name" value="PP-binding"/>
    <property type="match status" value="1"/>
</dbReference>
<dbReference type="InterPro" id="IPR025714">
    <property type="entry name" value="Methyltranfer_dom"/>
</dbReference>
<dbReference type="CDD" id="cd19531">
    <property type="entry name" value="LCL_NRPS-like"/>
    <property type="match status" value="1"/>
</dbReference>
<dbReference type="NCBIfam" id="TIGR01733">
    <property type="entry name" value="AA-adenyl-dom"/>
    <property type="match status" value="1"/>
</dbReference>
<evidence type="ECO:0000313" key="7">
    <source>
        <dbReference type="Proteomes" id="UP000003573"/>
    </source>
</evidence>
<dbReference type="Gene3D" id="1.10.1200.10">
    <property type="entry name" value="ACP-like"/>
    <property type="match status" value="1"/>
</dbReference>
<dbReference type="Pfam" id="PF00501">
    <property type="entry name" value="AMP-binding"/>
    <property type="match status" value="1"/>
</dbReference>
<sequence>MNDENKKKQKLLNSILKGQIKKERVKEADRLEKTKSKEAPLSYAQKRMWFLHNLNEANDTYNMHSVLKMTGNLNKDALLYSLLKIVERHDILRTHFKRDQTGEPIQVVNDDFERTIEVKDMSTEDEGFITSYIRHEISKPFDLENDMLIRAVLIKGPSAECYYLVVTMHHIVSDGWSFAVLGQELMDYYKRYQKEDYSVDSLDYQYIDYTFWQDQYLASERLEHQCDYWKRQLLPLPAPLDLKVKHQEDLAAASEAGRHIVHIDQNQLSALKSLSTKTGTTLYMVLLTAYAILLNKYSFQEDFIIGTPVANRRRKELENLIGFFVNTLPIRIKLNTGETFEETLQKVKAETVDAFSNQDIPFEYIVKEVMGERANDQLPIMQTMFVLQNTNKVDVTLPNVKVENQVYENTTAKFDLLLTAMEVEQGVRLAFEYKKGLFDASVVESMANKYLMILDDILQNSRKSLLQIAHEEMAIVNQDSLFKDTMAFSSCNLIERFSEMVNENANKVAVSYQGQEISYAQLDKRSNQLSRYIDRFLQRDSGFVGLCMDRSIDMIVGILAILKSNCAYVPLDPDAPKERQDFIVKDAKLELLIGHKEKLAHIAVQDDIPLIAIDHQSKKIFEESAAPIKLTRKADSNAYMIYTSGSTGNPKGVIVSDNNVLRLFSNTEELYHFNNKDVWTMFHSVAFDFSVWEIWGALLYGGELVIVPYETSRTPDDFLKLLLDRKVTVLNQTPSAFRQLLQYDTVYSKETVGQIKLRYIIFGGEALDFKMLDLWIKAYGDDSPQLVNMYGITETTVHATYQILNKASIKDNRKSIIGTPIKDLQIYLLDPQMRLVPNGVIGEMYIGGAGVTKGYWNREKLSAERFIQNPFLNDTNSILYKTGDLACKYPNGDLEYIGRNDDQVKVKGFRIELNEIQEKVNQSAYVNDSLVILDKDDYDSRIISYFTLDKGKKKEIVQNLLLKNDYDKETQEVFNHHYLKDNTTGYDTFNITGWNNSYNNEQMTEAEMQEWLQSISRKLYEIPMRSVLEIGVGTGMILHKLSHKVKHYVGLDISKEAIDYNKRVIKKNGLNYDNVELLHTSVENLEKKVNNTFDTVIINSVAQYFPDVSYFEDTLAASIERIGDYGHIVIGDVRSYDRLDMYYLSVELSRLDKQASIASLRKNMAIRRENEKELIFAHDYFKLLKDKIPEIVNVDITPKIGEIDNELSKYRYDVILTIDKEQKDTPTPLHPTVVHWTDSTDMAQFLTDDMVHFVKVPDKRVSNEKLFIENLRSVNEQMTIENYMKSLAADNSLLSIEGKKRVEDLAKKKGYQVYTSVDNVLGYLDLIVYNPAIVEKKAIIQYLNNYYSCDSSKAKTTDPLKYKIQYTVIEHLKEALKDKLPYYMIPNEFLLIDHIPLTINGKIDYKALPKLNNSGNQLLTQKEDWCEDYVIETVTKVWENLLHLENISPKDNFFQLGGHSLLATNLIFSLNDIFNIRIPLKELFENPTILGNSKFIQSQLGIVHTQKKDTDNLEKDIQLPENFEIIKEKTREDLQHILITGATGFFGSFLVHRLLNDTSATVYCLVRAKDQQHARERLVKSLQDYKIYDPAYEQRIVAICGDLELPNLGMNEADYNLYSKTIDTVIHNGAKVNFFEPYKNLKKTNVKGTLNIIQFAALHRLKPIHFISTLYVYEPSQDPHSERLIDEDQPLGGYKNLPMGYTQSKWVSEKILELARNKGLPVNIYRLGRISGHSKTGACQQKDFIWSLVKGCIETGVYPNQNLTFELTPVDYLTDAVVQIIKSNELNTNYHLFNLKKISLQEIVQSISDSYDLKSTDMKQWINDISSAKSSARHFAQLLSDGTFNGGSLHFKNKHTSQHVPYFKNGIHINEAMLRAQKNYFIETQYFPVK</sequence>
<dbReference type="CDD" id="cd05235">
    <property type="entry name" value="SDR_e1"/>
    <property type="match status" value="1"/>
</dbReference>
<dbReference type="InterPro" id="IPR042099">
    <property type="entry name" value="ANL_N_sf"/>
</dbReference>
<keyword evidence="4" id="KW-0436">Ligase</keyword>
<dbReference type="Pfam" id="PF07993">
    <property type="entry name" value="NAD_binding_4"/>
    <property type="match status" value="1"/>
</dbReference>
<evidence type="ECO:0000259" key="5">
    <source>
        <dbReference type="PROSITE" id="PS50075"/>
    </source>
</evidence>
<dbReference type="InterPro" id="IPR013120">
    <property type="entry name" value="FAR_NAD-bd"/>
</dbReference>
<comment type="caution">
    <text evidence="6">The sequence shown here is derived from an EMBL/GenBank/DDBJ whole genome shotgun (WGS) entry which is preliminary data.</text>
</comment>
<dbReference type="SUPFAM" id="SSF51735">
    <property type="entry name" value="NAD(P)-binding Rossmann-fold domains"/>
    <property type="match status" value="1"/>
</dbReference>
<dbReference type="SUPFAM" id="SSF56801">
    <property type="entry name" value="Acetyl-CoA synthetase-like"/>
    <property type="match status" value="1"/>
</dbReference>
<dbReference type="InterPro" id="IPR010071">
    <property type="entry name" value="AA_adenyl_dom"/>
</dbReference>
<dbReference type="NCBIfam" id="TIGR01746">
    <property type="entry name" value="Thioester-redct"/>
    <property type="match status" value="1"/>
</dbReference>
<dbReference type="InterPro" id="IPR029063">
    <property type="entry name" value="SAM-dependent_MTases_sf"/>
</dbReference>
<reference evidence="6 7" key="1">
    <citation type="journal article" date="2014" name="Int. J. Syst. Evol. Microbiol.">
        <title>Phylogenomics and the dynamic genome evolution of the genus Streptococcus.</title>
        <authorList>
            <consortium name="The Broad Institute Genome Sequencing Platform"/>
            <person name="Richards V.P."/>
            <person name="Palmer S.R."/>
            <person name="Pavinski Bitar P.D."/>
            <person name="Qin X."/>
            <person name="Weinstock G.M."/>
            <person name="Highlander S.K."/>
            <person name="Town C.D."/>
            <person name="Burne R.A."/>
            <person name="Stanhope M.J."/>
        </authorList>
    </citation>
    <scope>NUCLEOTIDE SEQUENCE [LARGE SCALE GENOMIC DNA]</scope>
    <source>
        <strain evidence="6 7">NCTC 11558</strain>
    </source>
</reference>
<dbReference type="Gene3D" id="3.40.50.150">
    <property type="entry name" value="Vaccinia Virus protein VP39"/>
    <property type="match status" value="1"/>
</dbReference>
<evidence type="ECO:0000313" key="6">
    <source>
        <dbReference type="EMBL" id="EHJ52051.1"/>
    </source>
</evidence>
<evidence type="ECO:0000256" key="1">
    <source>
        <dbReference type="ARBA" id="ARBA00001957"/>
    </source>
</evidence>
<dbReference type="Gene3D" id="3.30.559.30">
    <property type="entry name" value="Nonribosomal peptide synthetase, condensation domain"/>
    <property type="match status" value="1"/>
</dbReference>
<keyword evidence="2" id="KW-0596">Phosphopantetheine</keyword>
<dbReference type="Proteomes" id="UP000003573">
    <property type="component" value="Unassembled WGS sequence"/>
</dbReference>
<comment type="cofactor">
    <cofactor evidence="1">
        <name>pantetheine 4'-phosphate</name>
        <dbReference type="ChEBI" id="CHEBI:47942"/>
    </cofactor>
</comment>
<dbReference type="GO" id="GO:0016874">
    <property type="term" value="F:ligase activity"/>
    <property type="evidence" value="ECO:0007669"/>
    <property type="project" value="UniProtKB-KW"/>
</dbReference>
<dbReference type="Gene3D" id="3.40.50.720">
    <property type="entry name" value="NAD(P)-binding Rossmann-like Domain"/>
    <property type="match status" value="1"/>
</dbReference>
<dbReference type="PROSITE" id="PS00012">
    <property type="entry name" value="PHOSPHOPANTETHEINE"/>
    <property type="match status" value="1"/>
</dbReference>
<accession>G5JUF5</accession>
<evidence type="ECO:0000256" key="4">
    <source>
        <dbReference type="ARBA" id="ARBA00022598"/>
    </source>
</evidence>
<dbReference type="SUPFAM" id="SSF47336">
    <property type="entry name" value="ACP-like"/>
    <property type="match status" value="1"/>
</dbReference>
<dbReference type="Pfam" id="PF00668">
    <property type="entry name" value="Condensation"/>
    <property type="match status" value="1"/>
</dbReference>
<dbReference type="InterPro" id="IPR006162">
    <property type="entry name" value="Ppantetheine_attach_site"/>
</dbReference>
<dbReference type="InterPro" id="IPR045851">
    <property type="entry name" value="AMP-bd_C_sf"/>
</dbReference>
<dbReference type="InterPro" id="IPR023213">
    <property type="entry name" value="CAT-like_dom_sf"/>
</dbReference>
<dbReference type="Gene3D" id="3.40.50.12780">
    <property type="entry name" value="N-terminal domain of ligase-like"/>
    <property type="match status" value="1"/>
</dbReference>
<evidence type="ECO:0000256" key="2">
    <source>
        <dbReference type="ARBA" id="ARBA00022450"/>
    </source>
</evidence>
<keyword evidence="3" id="KW-0597">Phosphoprotein</keyword>
<dbReference type="PANTHER" id="PTHR44845">
    <property type="entry name" value="CARRIER DOMAIN-CONTAINING PROTEIN"/>
    <property type="match status" value="1"/>
</dbReference>
<dbReference type="InterPro" id="IPR009081">
    <property type="entry name" value="PP-bd_ACP"/>
</dbReference>
<gene>
    <name evidence="6" type="ORF">STRMA_0778</name>
</gene>
<dbReference type="FunFam" id="3.40.50.12780:FF:000012">
    <property type="entry name" value="Non-ribosomal peptide synthetase"/>
    <property type="match status" value="1"/>
</dbReference>
<dbReference type="InterPro" id="IPR036736">
    <property type="entry name" value="ACP-like_sf"/>
</dbReference>
<dbReference type="CDD" id="cd02440">
    <property type="entry name" value="AdoMet_MTases"/>
    <property type="match status" value="1"/>
</dbReference>
<dbReference type="GO" id="GO:0008610">
    <property type="term" value="P:lipid biosynthetic process"/>
    <property type="evidence" value="ECO:0007669"/>
    <property type="project" value="UniProtKB-ARBA"/>
</dbReference>
<dbReference type="OrthoDB" id="9765680at2"/>
<proteinExistence type="predicted"/>
<dbReference type="STRING" id="764298.STRMA_0778"/>
<feature type="domain" description="Carrier" evidence="5">
    <location>
        <begin position="1425"/>
        <end position="1500"/>
    </location>
</feature>